<dbReference type="OrthoDB" id="9811471at2"/>
<dbReference type="Gene3D" id="3.90.1300.10">
    <property type="entry name" value="Amidase signature (AS) domain"/>
    <property type="match status" value="1"/>
</dbReference>
<dbReference type="PROSITE" id="PS00571">
    <property type="entry name" value="AMIDASES"/>
    <property type="match status" value="1"/>
</dbReference>
<evidence type="ECO:0000313" key="4">
    <source>
        <dbReference type="Proteomes" id="UP000199087"/>
    </source>
</evidence>
<sequence>MEGFDYKSYDGLGLAELVKKKEIQPKELLAEAISIIEEHNPKLNAVINKFYEKAEREAETLDLNGTFASVPMLLKDISQEIQGEKITSGSKVFQSYRAERDSEYVKQVRKTGALFVGQTNIPEFALMGITEPAFYGPTRNPWNLNHTPGGSSGGAAAAVASGMVPIAGANDGGGSIRIPGAFCGLFGLKPTRGRTPVGPNYARLWQGAAIDHILSRTVRDSAAMLDEISIFEKYAAFHAMPYQGSFLQQLQNSSDEKYTIAFSFQSPLGTEVHHECKEAVLKTVNLLESMGHNVVEIQAPVDGQKIAKSFLTMYFGEVSSWITTIEEMIGRKVKMNDVEPTTWILNLVGKATSAKEFALSLREWDKAAISMEIFHETYDFYLTPTTAFPPPKIGELEPSQSEKAAMQVTGKLGMGGLLKRIGIVEQVAENNLKRTPFTQLANLTGQPAMTVPFHLSSDGLPVGVQFMAARGREDLLFSLAGQLEQSEYWVPIQRNPFFKEKEIVMA</sequence>
<dbReference type="PANTHER" id="PTHR11895">
    <property type="entry name" value="TRANSAMIDASE"/>
    <property type="match status" value="1"/>
</dbReference>
<dbReference type="EMBL" id="CVRB01000002">
    <property type="protein sequence ID" value="CRK81945.1"/>
    <property type="molecule type" value="Genomic_DNA"/>
</dbReference>
<dbReference type="InterPro" id="IPR000120">
    <property type="entry name" value="Amidase"/>
</dbReference>
<evidence type="ECO:0000313" key="3">
    <source>
        <dbReference type="EMBL" id="CRK81945.1"/>
    </source>
</evidence>
<reference evidence="4" key="1">
    <citation type="submission" date="2015-05" db="EMBL/GenBank/DDBJ databases">
        <authorList>
            <person name="Urmite Genomes"/>
        </authorList>
    </citation>
    <scope>NUCLEOTIDE SEQUENCE [LARGE SCALE GENOMIC DNA]</scope>
    <source>
        <strain evidence="4">LF1</strain>
    </source>
</reference>
<proteinExistence type="inferred from homology"/>
<gene>
    <name evidence="3" type="ORF">BN000_01863</name>
</gene>
<organism evidence="3 4">
    <name type="scientific">Neobacillus massiliamazoniensis</name>
    <dbReference type="NCBI Taxonomy" id="1499688"/>
    <lineage>
        <taxon>Bacteria</taxon>
        <taxon>Bacillati</taxon>
        <taxon>Bacillota</taxon>
        <taxon>Bacilli</taxon>
        <taxon>Bacillales</taxon>
        <taxon>Bacillaceae</taxon>
        <taxon>Neobacillus</taxon>
    </lineage>
</organism>
<dbReference type="PANTHER" id="PTHR11895:SF7">
    <property type="entry name" value="GLUTAMYL-TRNA(GLN) AMIDOTRANSFERASE SUBUNIT A, MITOCHONDRIAL"/>
    <property type="match status" value="1"/>
</dbReference>
<name>A0A0U1NVD7_9BACI</name>
<dbReference type="InterPro" id="IPR020556">
    <property type="entry name" value="Amidase_CS"/>
</dbReference>
<comment type="similarity">
    <text evidence="1">Belongs to the amidase family.</text>
</comment>
<evidence type="ECO:0000259" key="2">
    <source>
        <dbReference type="Pfam" id="PF01425"/>
    </source>
</evidence>
<keyword evidence="4" id="KW-1185">Reference proteome</keyword>
<dbReference type="InterPro" id="IPR036928">
    <property type="entry name" value="AS_sf"/>
</dbReference>
<dbReference type="STRING" id="1499688.BN000_01863"/>
<dbReference type="Pfam" id="PF01425">
    <property type="entry name" value="Amidase"/>
    <property type="match status" value="1"/>
</dbReference>
<dbReference type="AlphaFoldDB" id="A0A0U1NVD7"/>
<protein>
    <submittedName>
        <fullName evidence="3">Amidase</fullName>
    </submittedName>
</protein>
<dbReference type="SUPFAM" id="SSF75304">
    <property type="entry name" value="Amidase signature (AS) enzymes"/>
    <property type="match status" value="1"/>
</dbReference>
<dbReference type="InterPro" id="IPR023631">
    <property type="entry name" value="Amidase_dom"/>
</dbReference>
<dbReference type="Proteomes" id="UP000199087">
    <property type="component" value="Unassembled WGS sequence"/>
</dbReference>
<dbReference type="RefSeq" id="WP_090633571.1">
    <property type="nucleotide sequence ID" value="NZ_CVRB01000002.1"/>
</dbReference>
<feature type="domain" description="Amidase" evidence="2">
    <location>
        <begin position="27"/>
        <end position="476"/>
    </location>
</feature>
<evidence type="ECO:0000256" key="1">
    <source>
        <dbReference type="ARBA" id="ARBA00009199"/>
    </source>
</evidence>
<dbReference type="GO" id="GO:0003824">
    <property type="term" value="F:catalytic activity"/>
    <property type="evidence" value="ECO:0007669"/>
    <property type="project" value="InterPro"/>
</dbReference>
<accession>A0A0U1NVD7</accession>